<dbReference type="RefSeq" id="WP_146840524.1">
    <property type="nucleotide sequence ID" value="NZ_BJVQ01000086.1"/>
</dbReference>
<feature type="binding site" evidence="7">
    <location>
        <position position="125"/>
    </location>
    <ligand>
        <name>a 1,2-diacyl-sn-glycero-3-phospho-(1'-sn-glycerol)</name>
        <dbReference type="ChEBI" id="CHEBI:64716"/>
    </ligand>
</feature>
<dbReference type="EMBL" id="BJVQ01000086">
    <property type="protein sequence ID" value="GEL48537.1"/>
    <property type="molecule type" value="Genomic_DNA"/>
</dbReference>
<comment type="similarity">
    <text evidence="1 7">Belongs to the Lgt family.</text>
</comment>
<dbReference type="PANTHER" id="PTHR30589:SF0">
    <property type="entry name" value="PHOSPHATIDYLGLYCEROL--PROLIPOPROTEIN DIACYLGLYCERYL TRANSFERASE"/>
    <property type="match status" value="1"/>
</dbReference>
<dbReference type="AlphaFoldDB" id="A0A511FJI3"/>
<dbReference type="OrthoDB" id="871140at2"/>
<dbReference type="InterPro" id="IPR001640">
    <property type="entry name" value="Lgt"/>
</dbReference>
<sequence>MRPVLFSIFGLDIQTYGVSKAAAALIAAHLLGREFSRLGLKRESAHSLVFWATIWGFVGAKVYFLLENLDDLSWHHLGGMGFTWYGGLIAGVASALVVIRRHRLPLGKVAGAAAIPLTVAYGVGRLGCFLAGDGTYGRPSDLPWAMAFPHGAVPSTVPVHPTPLYETVAAFAIAGVLWWARRWFPGAGLFGGYLVLSGLSRFAVEYVRVNTPVVAGLTQPQLWSVLSVAGGAVIVLLSRRSNPQRASKSSDDSDDAAPAVVH</sequence>
<evidence type="ECO:0000256" key="4">
    <source>
        <dbReference type="ARBA" id="ARBA00022692"/>
    </source>
</evidence>
<comment type="function">
    <text evidence="7">Catalyzes the transfer of the diacylglyceryl group from phosphatidylglycerol to the sulfhydryl group of the N-terminal cysteine of a prolipoprotein, the first step in the formation of mature lipoproteins.</text>
</comment>
<accession>A0A511FJI3</accession>
<name>A0A511FJI3_9CELL</name>
<keyword evidence="3 7" id="KW-0808">Transferase</keyword>
<reference evidence="9 11" key="2">
    <citation type="submission" date="2020-08" db="EMBL/GenBank/DDBJ databases">
        <title>Sequencing the genomes of 1000 actinobacteria strains.</title>
        <authorList>
            <person name="Klenk H.-P."/>
        </authorList>
    </citation>
    <scope>NUCLEOTIDE SEQUENCE [LARGE SCALE GENOMIC DNA]</scope>
    <source>
        <strain evidence="9 11">DSM 9581</strain>
    </source>
</reference>
<dbReference type="Pfam" id="PF01790">
    <property type="entry name" value="LGT"/>
    <property type="match status" value="1"/>
</dbReference>
<evidence type="ECO:0000313" key="9">
    <source>
        <dbReference type="EMBL" id="MBB5473250.1"/>
    </source>
</evidence>
<comment type="catalytic activity">
    <reaction evidence="7">
        <text>L-cysteinyl-[prolipoprotein] + a 1,2-diacyl-sn-glycero-3-phospho-(1'-sn-glycerol) = an S-1,2-diacyl-sn-glyceryl-L-cysteinyl-[prolipoprotein] + sn-glycerol 1-phosphate + H(+)</text>
        <dbReference type="Rhea" id="RHEA:56712"/>
        <dbReference type="Rhea" id="RHEA-COMP:14679"/>
        <dbReference type="Rhea" id="RHEA-COMP:14680"/>
        <dbReference type="ChEBI" id="CHEBI:15378"/>
        <dbReference type="ChEBI" id="CHEBI:29950"/>
        <dbReference type="ChEBI" id="CHEBI:57685"/>
        <dbReference type="ChEBI" id="CHEBI:64716"/>
        <dbReference type="ChEBI" id="CHEBI:140658"/>
        <dbReference type="EC" id="2.5.1.145"/>
    </reaction>
</comment>
<dbReference type="Proteomes" id="UP000564629">
    <property type="component" value="Unassembled WGS sequence"/>
</dbReference>
<evidence type="ECO:0000313" key="8">
    <source>
        <dbReference type="EMBL" id="GEL48537.1"/>
    </source>
</evidence>
<dbReference type="EMBL" id="JACHDN010000001">
    <property type="protein sequence ID" value="MBB5473250.1"/>
    <property type="molecule type" value="Genomic_DNA"/>
</dbReference>
<dbReference type="GO" id="GO:0005886">
    <property type="term" value="C:plasma membrane"/>
    <property type="evidence" value="ECO:0007669"/>
    <property type="project" value="UniProtKB-SubCell"/>
</dbReference>
<evidence type="ECO:0000313" key="11">
    <source>
        <dbReference type="Proteomes" id="UP000564629"/>
    </source>
</evidence>
<evidence type="ECO:0000256" key="6">
    <source>
        <dbReference type="ARBA" id="ARBA00023136"/>
    </source>
</evidence>
<proteinExistence type="inferred from homology"/>
<dbReference type="EC" id="2.5.1.145" evidence="7"/>
<feature type="transmembrane region" description="Helical" evidence="7">
    <location>
        <begin position="221"/>
        <end position="238"/>
    </location>
</feature>
<dbReference type="HAMAP" id="MF_01147">
    <property type="entry name" value="Lgt"/>
    <property type="match status" value="1"/>
</dbReference>
<feature type="transmembrane region" description="Helical" evidence="7">
    <location>
        <begin position="6"/>
        <end position="27"/>
    </location>
</feature>
<evidence type="ECO:0000256" key="7">
    <source>
        <dbReference type="HAMAP-Rule" id="MF_01147"/>
    </source>
</evidence>
<evidence type="ECO:0000313" key="10">
    <source>
        <dbReference type="Proteomes" id="UP000321723"/>
    </source>
</evidence>
<keyword evidence="5 7" id="KW-1133">Transmembrane helix</keyword>
<feature type="transmembrane region" description="Helical" evidence="7">
    <location>
        <begin position="111"/>
        <end position="132"/>
    </location>
</feature>
<comment type="caution">
    <text evidence="8">The sequence shown here is derived from an EMBL/GenBank/DDBJ whole genome shotgun (WGS) entry which is preliminary data.</text>
</comment>
<feature type="transmembrane region" description="Helical" evidence="7">
    <location>
        <begin position="48"/>
        <end position="66"/>
    </location>
</feature>
<evidence type="ECO:0000256" key="2">
    <source>
        <dbReference type="ARBA" id="ARBA00022475"/>
    </source>
</evidence>
<feature type="transmembrane region" description="Helical" evidence="7">
    <location>
        <begin position="78"/>
        <end position="99"/>
    </location>
</feature>
<dbReference type="GO" id="GO:0008961">
    <property type="term" value="F:phosphatidylglycerol-prolipoprotein diacylglyceryl transferase activity"/>
    <property type="evidence" value="ECO:0007669"/>
    <property type="project" value="UniProtKB-UniRule"/>
</dbReference>
<dbReference type="UniPathway" id="UPA00664"/>
<dbReference type="GO" id="GO:0042158">
    <property type="term" value="P:lipoprotein biosynthetic process"/>
    <property type="evidence" value="ECO:0007669"/>
    <property type="project" value="UniProtKB-UniRule"/>
</dbReference>
<dbReference type="Proteomes" id="UP000321723">
    <property type="component" value="Unassembled WGS sequence"/>
</dbReference>
<gene>
    <name evidence="7 8" type="primary">lgt</name>
    <name evidence="8" type="ORF">CHO01_36530</name>
    <name evidence="9" type="ORF">HNR08_001986</name>
</gene>
<comment type="subcellular location">
    <subcellularLocation>
        <location evidence="7">Cell membrane</location>
        <topology evidence="7">Multi-pass membrane protein</topology>
    </subcellularLocation>
</comment>
<feature type="transmembrane region" description="Helical" evidence="7">
    <location>
        <begin position="187"/>
        <end position="209"/>
    </location>
</feature>
<comment type="pathway">
    <text evidence="7">Protein modification; lipoprotein biosynthesis (diacylglyceryl transfer).</text>
</comment>
<keyword evidence="2 7" id="KW-1003">Cell membrane</keyword>
<organism evidence="8 10">
    <name type="scientific">Cellulomonas hominis</name>
    <dbReference type="NCBI Taxonomy" id="156981"/>
    <lineage>
        <taxon>Bacteria</taxon>
        <taxon>Bacillati</taxon>
        <taxon>Actinomycetota</taxon>
        <taxon>Actinomycetes</taxon>
        <taxon>Micrococcales</taxon>
        <taxon>Cellulomonadaceae</taxon>
        <taxon>Cellulomonas</taxon>
    </lineage>
</organism>
<protein>
    <recommendedName>
        <fullName evidence="7">Phosphatidylglycerol--prolipoprotein diacylglyceryl transferase</fullName>
        <ecNumber evidence="7">2.5.1.145</ecNumber>
    </recommendedName>
</protein>
<keyword evidence="4 7" id="KW-0812">Transmembrane</keyword>
<reference evidence="8 10" key="1">
    <citation type="submission" date="2019-07" db="EMBL/GenBank/DDBJ databases">
        <title>Whole genome shotgun sequence of Cellulomonas hominis NBRC 16055.</title>
        <authorList>
            <person name="Hosoyama A."/>
            <person name="Uohara A."/>
            <person name="Ohji S."/>
            <person name="Ichikawa N."/>
        </authorList>
    </citation>
    <scope>NUCLEOTIDE SEQUENCE [LARGE SCALE GENOMIC DNA]</scope>
    <source>
        <strain evidence="8 10">NBRC 16055</strain>
    </source>
</reference>
<evidence type="ECO:0000256" key="3">
    <source>
        <dbReference type="ARBA" id="ARBA00022679"/>
    </source>
</evidence>
<dbReference type="PANTHER" id="PTHR30589">
    <property type="entry name" value="PROLIPOPROTEIN DIACYLGLYCERYL TRANSFERASE"/>
    <property type="match status" value="1"/>
</dbReference>
<keyword evidence="6 7" id="KW-0472">Membrane</keyword>
<evidence type="ECO:0000256" key="5">
    <source>
        <dbReference type="ARBA" id="ARBA00022989"/>
    </source>
</evidence>
<keyword evidence="10" id="KW-1185">Reference proteome</keyword>
<evidence type="ECO:0000256" key="1">
    <source>
        <dbReference type="ARBA" id="ARBA00007150"/>
    </source>
</evidence>
<keyword evidence="8" id="KW-0449">Lipoprotein</keyword>
<feature type="transmembrane region" description="Helical" evidence="7">
    <location>
        <begin position="163"/>
        <end position="180"/>
    </location>
</feature>